<dbReference type="EC" id="2.3.1.286" evidence="1"/>
<dbReference type="InterPro" id="IPR026591">
    <property type="entry name" value="Sirtuin_cat_small_dom_sf"/>
</dbReference>
<evidence type="ECO:0000256" key="5">
    <source>
        <dbReference type="SAM" id="MobiDB-lite"/>
    </source>
</evidence>
<proteinExistence type="predicted"/>
<evidence type="ECO:0000256" key="3">
    <source>
        <dbReference type="ARBA" id="ARBA00023027"/>
    </source>
</evidence>
<evidence type="ECO:0000259" key="6">
    <source>
        <dbReference type="PROSITE" id="PS50305"/>
    </source>
</evidence>
<dbReference type="PROSITE" id="PS50305">
    <property type="entry name" value="SIRTUIN"/>
    <property type="match status" value="1"/>
</dbReference>
<dbReference type="GO" id="GO:0070403">
    <property type="term" value="F:NAD+ binding"/>
    <property type="evidence" value="ECO:0007669"/>
    <property type="project" value="InterPro"/>
</dbReference>
<evidence type="ECO:0000256" key="2">
    <source>
        <dbReference type="ARBA" id="ARBA00022679"/>
    </source>
</evidence>
<keyword evidence="3" id="KW-0520">NAD</keyword>
<feature type="binding site" evidence="4">
    <location>
        <position position="156"/>
    </location>
    <ligand>
        <name>Zn(2+)</name>
        <dbReference type="ChEBI" id="CHEBI:29105"/>
    </ligand>
</feature>
<evidence type="ECO:0000256" key="4">
    <source>
        <dbReference type="PROSITE-ProRule" id="PRU00236"/>
    </source>
</evidence>
<dbReference type="InterPro" id="IPR026590">
    <property type="entry name" value="Ssirtuin_cat_dom"/>
</dbReference>
<dbReference type="GO" id="GO:0017136">
    <property type="term" value="F:histone deacetylase activity, NAD-dependent"/>
    <property type="evidence" value="ECO:0007669"/>
    <property type="project" value="TreeGrafter"/>
</dbReference>
<feature type="binding site" evidence="4">
    <location>
        <position position="159"/>
    </location>
    <ligand>
        <name>Zn(2+)</name>
        <dbReference type="ChEBI" id="CHEBI:29105"/>
    </ligand>
</feature>
<keyword evidence="4" id="KW-0479">Metal-binding</keyword>
<dbReference type="InterPro" id="IPR003000">
    <property type="entry name" value="Sirtuin"/>
</dbReference>
<dbReference type="SUPFAM" id="SSF52467">
    <property type="entry name" value="DHS-like NAD/FAD-binding domain"/>
    <property type="match status" value="1"/>
</dbReference>
<dbReference type="OrthoDB" id="9800582at2"/>
<feature type="domain" description="Deacetylase sirtuin-type" evidence="6">
    <location>
        <begin position="18"/>
        <end position="280"/>
    </location>
</feature>
<feature type="active site" description="Proton acceptor" evidence="4">
    <location>
        <position position="148"/>
    </location>
</feature>
<feature type="compositionally biased region" description="Basic and acidic residues" evidence="5">
    <location>
        <begin position="1"/>
        <end position="23"/>
    </location>
</feature>
<reference evidence="7 8" key="1">
    <citation type="submission" date="2018-01" db="EMBL/GenBank/DDBJ databases">
        <title>Draft genome sequence of Nonomuraea sp. KC333.</title>
        <authorList>
            <person name="Sahin N."/>
            <person name="Saygin H."/>
            <person name="Ay H."/>
        </authorList>
    </citation>
    <scope>NUCLEOTIDE SEQUENCE [LARGE SCALE GENOMIC DNA]</scope>
    <source>
        <strain evidence="7 8">KC333</strain>
    </source>
</reference>
<dbReference type="EMBL" id="POUD01000013">
    <property type="protein sequence ID" value="PZG21897.1"/>
    <property type="molecule type" value="Genomic_DNA"/>
</dbReference>
<dbReference type="Gene3D" id="3.30.1600.10">
    <property type="entry name" value="SIR2/SIRT2 'Small Domain"/>
    <property type="match status" value="1"/>
</dbReference>
<dbReference type="AlphaFoldDB" id="A0A2W2FJD9"/>
<evidence type="ECO:0000256" key="1">
    <source>
        <dbReference type="ARBA" id="ARBA00012928"/>
    </source>
</evidence>
<keyword evidence="2" id="KW-0808">Transferase</keyword>
<protein>
    <recommendedName>
        <fullName evidence="1">protein acetyllysine N-acetyltransferase</fullName>
        <ecNumber evidence="1">2.3.1.286</ecNumber>
    </recommendedName>
</protein>
<dbReference type="InterPro" id="IPR050134">
    <property type="entry name" value="NAD-dep_sirtuin_deacylases"/>
</dbReference>
<accession>A0A2W2FJD9</accession>
<feature type="region of interest" description="Disordered" evidence="5">
    <location>
        <begin position="1"/>
        <end position="30"/>
    </location>
</feature>
<comment type="caution">
    <text evidence="7">The sequence shown here is derived from an EMBL/GenBank/DDBJ whole genome shotgun (WGS) entry which is preliminary data.</text>
</comment>
<name>A0A2W2FJD9_9ACTN</name>
<dbReference type="InterPro" id="IPR029035">
    <property type="entry name" value="DHS-like_NAD/FAD-binding_dom"/>
</dbReference>
<sequence length="281" mass="29978">MRSSEQEDRPADLDAVDHEDVGRKSHTSGKCDTVCQVNEPTPVSVLTGAGISTDSGIPDYRGPQGVWTKNPQAAVNATIDRYLADPEVRRAAWRTRLGHPAWEARPNAAHRALVDLERAGLLRALITQNIDELHQRAGSAPEKVIELHGTMHRAECLSCDLITPMSEVLARVAAGEDDPPCPRCGGIQKSNTISFGQELRPEVIDAAVEAARSCELFVAVGTSLTVHPAAGLCGVALDAGATLVIVNAEPTPYDPFAGRVVREPIGQALPALVKELIDAAR</sequence>
<dbReference type="GO" id="GO:0046872">
    <property type="term" value="F:metal ion binding"/>
    <property type="evidence" value="ECO:0007669"/>
    <property type="project" value="UniProtKB-KW"/>
</dbReference>
<dbReference type="Pfam" id="PF02146">
    <property type="entry name" value="SIR2"/>
    <property type="match status" value="1"/>
</dbReference>
<evidence type="ECO:0000313" key="8">
    <source>
        <dbReference type="Proteomes" id="UP000249304"/>
    </source>
</evidence>
<dbReference type="Proteomes" id="UP000249304">
    <property type="component" value="Unassembled WGS sequence"/>
</dbReference>
<feature type="binding site" evidence="4">
    <location>
        <position position="184"/>
    </location>
    <ligand>
        <name>Zn(2+)</name>
        <dbReference type="ChEBI" id="CHEBI:29105"/>
    </ligand>
</feature>
<gene>
    <name evidence="7" type="ORF">C1J01_05390</name>
</gene>
<keyword evidence="4" id="KW-0862">Zinc</keyword>
<evidence type="ECO:0000313" key="7">
    <source>
        <dbReference type="EMBL" id="PZG21897.1"/>
    </source>
</evidence>
<dbReference type="PANTHER" id="PTHR11085">
    <property type="entry name" value="NAD-DEPENDENT PROTEIN DEACYLASE SIRTUIN-5, MITOCHONDRIAL-RELATED"/>
    <property type="match status" value="1"/>
</dbReference>
<dbReference type="Gene3D" id="3.40.50.1220">
    <property type="entry name" value="TPP-binding domain"/>
    <property type="match status" value="1"/>
</dbReference>
<dbReference type="CDD" id="cd01407">
    <property type="entry name" value="SIR2-fam"/>
    <property type="match status" value="1"/>
</dbReference>
<organism evidence="7 8">
    <name type="scientific">Nonomuraea aridisoli</name>
    <dbReference type="NCBI Taxonomy" id="2070368"/>
    <lineage>
        <taxon>Bacteria</taxon>
        <taxon>Bacillati</taxon>
        <taxon>Actinomycetota</taxon>
        <taxon>Actinomycetes</taxon>
        <taxon>Streptosporangiales</taxon>
        <taxon>Streptosporangiaceae</taxon>
        <taxon>Nonomuraea</taxon>
    </lineage>
</organism>
<dbReference type="PANTHER" id="PTHR11085:SF4">
    <property type="entry name" value="NAD-DEPENDENT PROTEIN DEACYLASE"/>
    <property type="match status" value="1"/>
</dbReference>
<keyword evidence="8" id="KW-1185">Reference proteome</keyword>
<feature type="binding site" evidence="4">
    <location>
        <position position="181"/>
    </location>
    <ligand>
        <name>Zn(2+)</name>
        <dbReference type="ChEBI" id="CHEBI:29105"/>
    </ligand>
</feature>